<dbReference type="KEGG" id="ahg:AHOG_14520"/>
<sequence>MRADRPTLIPITSIASVVNKTNVRPARRPPARTTPPTPTEGPRASLGEWRSRGVLRGARWSVADHLGRDASVAGDDLVMSPVAEGGGGGEVPGAHWRRAVREVTCRARVGSSVCGAAVSPCSVAGKAVKGSTRRSKGDGDVGLVAGRVGLGAGVELVAVHGNAEIGPAGRRRQAVAVPDPTPAGLGRDVVYRRFCVRREEGRGGGVERSPPCSAGRPPDGPEPRAGCLGRRHSPPRSPRCHAC</sequence>
<gene>
    <name evidence="2" type="ORF">AHOG_14520</name>
</gene>
<dbReference type="EMBL" id="CP022521">
    <property type="protein sequence ID" value="ASO20546.1"/>
    <property type="molecule type" value="Genomic_DNA"/>
</dbReference>
<reference evidence="2 3" key="1">
    <citation type="submission" date="2017-07" db="EMBL/GenBank/DDBJ databases">
        <title>Complete genome sequence of Actinoalloteichus hoggarensis DSM 45943, type strain of Actinoalloteichus hoggarensis.</title>
        <authorList>
            <person name="Ruckert C."/>
            <person name="Nouioui I."/>
            <person name="Willmese J."/>
            <person name="van Wezel G."/>
            <person name="Klenk H.-P."/>
            <person name="Kalinowski J."/>
            <person name="Zotchev S.B."/>
        </authorList>
    </citation>
    <scope>NUCLEOTIDE SEQUENCE [LARGE SCALE GENOMIC DNA]</scope>
    <source>
        <strain evidence="2 3">DSM 45943</strain>
    </source>
</reference>
<feature type="compositionally biased region" description="Basic residues" evidence="1">
    <location>
        <begin position="229"/>
        <end position="243"/>
    </location>
</feature>
<accession>A0A221W4G4</accession>
<evidence type="ECO:0000256" key="1">
    <source>
        <dbReference type="SAM" id="MobiDB-lite"/>
    </source>
</evidence>
<feature type="region of interest" description="Disordered" evidence="1">
    <location>
        <begin position="201"/>
        <end position="243"/>
    </location>
</feature>
<proteinExistence type="predicted"/>
<dbReference type="AlphaFoldDB" id="A0A221W4G4"/>
<organism evidence="2 3">
    <name type="scientific">Actinoalloteichus hoggarensis</name>
    <dbReference type="NCBI Taxonomy" id="1470176"/>
    <lineage>
        <taxon>Bacteria</taxon>
        <taxon>Bacillati</taxon>
        <taxon>Actinomycetota</taxon>
        <taxon>Actinomycetes</taxon>
        <taxon>Pseudonocardiales</taxon>
        <taxon>Pseudonocardiaceae</taxon>
        <taxon>Actinoalloteichus</taxon>
    </lineage>
</organism>
<feature type="region of interest" description="Disordered" evidence="1">
    <location>
        <begin position="21"/>
        <end position="48"/>
    </location>
</feature>
<evidence type="ECO:0000313" key="3">
    <source>
        <dbReference type="Proteomes" id="UP000204221"/>
    </source>
</evidence>
<protein>
    <submittedName>
        <fullName evidence="2">Uncharacterized protein</fullName>
    </submittedName>
</protein>
<name>A0A221W4G4_9PSEU</name>
<evidence type="ECO:0000313" key="2">
    <source>
        <dbReference type="EMBL" id="ASO20546.1"/>
    </source>
</evidence>
<dbReference type="Proteomes" id="UP000204221">
    <property type="component" value="Chromosome"/>
</dbReference>
<keyword evidence="3" id="KW-1185">Reference proteome</keyword>